<dbReference type="Pfam" id="PF00258">
    <property type="entry name" value="Flavodoxin_1"/>
    <property type="match status" value="1"/>
</dbReference>
<dbReference type="FunFam" id="3.40.50.80:FF:000001">
    <property type="entry name" value="NADPH--cytochrome P450 reductase 1"/>
    <property type="match status" value="1"/>
</dbReference>
<proteinExistence type="inferred from homology"/>
<keyword evidence="7 12" id="KW-0521">NADP</keyword>
<evidence type="ECO:0000313" key="16">
    <source>
        <dbReference type="EMBL" id="VAI21080.1"/>
    </source>
</evidence>
<feature type="transmembrane region" description="Helical" evidence="12">
    <location>
        <begin position="37"/>
        <end position="57"/>
    </location>
</feature>
<dbReference type="PRINTS" id="PR00369">
    <property type="entry name" value="FLAVODOXIN"/>
</dbReference>
<dbReference type="InterPro" id="IPR001709">
    <property type="entry name" value="Flavoprot_Pyr_Nucl_cyt_Rdtase"/>
</dbReference>
<dbReference type="CDD" id="cd06204">
    <property type="entry name" value="CYPOR"/>
    <property type="match status" value="1"/>
</dbReference>
<dbReference type="InterPro" id="IPR039261">
    <property type="entry name" value="FNR_nucleotide-bd"/>
</dbReference>
<dbReference type="Gene3D" id="3.40.50.80">
    <property type="entry name" value="Nucleotide-binding domain of ferredoxin-NADP reductase (FNR) module"/>
    <property type="match status" value="1"/>
</dbReference>
<evidence type="ECO:0000259" key="14">
    <source>
        <dbReference type="PROSITE" id="PS50902"/>
    </source>
</evidence>
<dbReference type="Gene3D" id="1.20.990.10">
    <property type="entry name" value="NADPH-cytochrome p450 Reductase, Chain A, domain 3"/>
    <property type="match status" value="1"/>
</dbReference>
<feature type="binding site" evidence="12">
    <location>
        <begin position="136"/>
        <end position="139"/>
    </location>
    <ligand>
        <name>FMN</name>
        <dbReference type="ChEBI" id="CHEBI:58210"/>
    </ligand>
</feature>
<keyword evidence="10 12" id="KW-0472">Membrane</keyword>
<dbReference type="InterPro" id="IPR008254">
    <property type="entry name" value="Flavodoxin/NO_synth"/>
</dbReference>
<evidence type="ECO:0000256" key="4">
    <source>
        <dbReference type="ARBA" id="ARBA00022692"/>
    </source>
</evidence>
<evidence type="ECO:0000256" key="8">
    <source>
        <dbReference type="ARBA" id="ARBA00022989"/>
    </source>
</evidence>
<comment type="function">
    <text evidence="12">This enzyme is required for electron transfer from NADP to cytochrome P450 in microsomes. It can also provide electron transfer to heme oxygenase and cytochrome B5.</text>
</comment>
<dbReference type="HAMAP" id="MF_03212">
    <property type="entry name" value="NCPR"/>
    <property type="match status" value="1"/>
</dbReference>
<dbReference type="InterPro" id="IPR029039">
    <property type="entry name" value="Flavoprotein-like_sf"/>
</dbReference>
<evidence type="ECO:0000259" key="15">
    <source>
        <dbReference type="PROSITE" id="PS51384"/>
    </source>
</evidence>
<dbReference type="Gene3D" id="3.40.50.360">
    <property type="match status" value="1"/>
</dbReference>
<comment type="similarity">
    <text evidence="12">In the N-terminal section; belongs to the flavodoxin family.</text>
</comment>
<keyword evidence="6 12" id="KW-0274">FAD</keyword>
<dbReference type="Gramene" id="TRITD5Av1G194430.4">
    <property type="protein sequence ID" value="TRITD5Av1G194430.4"/>
    <property type="gene ID" value="TRITD5Av1G194430"/>
</dbReference>
<dbReference type="SUPFAM" id="SSF63380">
    <property type="entry name" value="Riboflavin synthase domain-like"/>
    <property type="match status" value="1"/>
</dbReference>
<keyword evidence="17" id="KW-1185">Reference proteome</keyword>
<dbReference type="FunFam" id="1.20.990.10:FF:000003">
    <property type="entry name" value="NADPH--cytochrome P450 reductase"/>
    <property type="match status" value="1"/>
</dbReference>
<comment type="subcellular location">
    <subcellularLocation>
        <location evidence="1 12">Endoplasmic reticulum membrane</location>
        <topology evidence="1 12">Single-pass membrane protein</topology>
        <orientation evidence="1 12">Cytoplasmic side</orientation>
    </subcellularLocation>
</comment>
<dbReference type="InterPro" id="IPR017938">
    <property type="entry name" value="Riboflavin_synthase-like_b-brl"/>
</dbReference>
<dbReference type="SUPFAM" id="SSF52218">
    <property type="entry name" value="Flavoproteins"/>
    <property type="match status" value="1"/>
</dbReference>
<sequence>MDSAPGMRDSALDLLAALLTGRAPAAAQDDGGQNRRLLALLATSLAVLVGCGVALLFRRSSSSAAPLARQAAAAKPLFFGTQTGTAEGFAKALAEEAKARYDKAVFKVLDLDDYAAEDDEYEEKLKKENIAFFFLATYGDGEPTDNAARFYKWFSEGNERGEWLSNLKFGVFALGNRQYEHFNKVGKEVDQLLAEQGGKRIVPVGLGDDDQCIEDDFNAWKELLWPELDKLLRVEDNSSAAQSPYTAAIPQYRIVLTKPEDATHINKSFSLSNGHVVYDSQHPCRANVAVRRELHTPASDRSCIHLEFDIAGTSLTYETGDHVGVYAENSIETVEEAEKLLDYSPDTYFSIYADQEDGTPLFGGSLPPPFPSPCTVRVALARYADLLNSPKKSVLLALAAHASDPKEAERLRHLASPAGKKEYSQWIIASQRSLLEVISEFPSAKPPLGVFFAAIAPRLQPRYYSISSSPRMAPTRIHVTCSLVHGQTPTGRIHKGVCSTWMKNSTPSEESQECSWAPIFVRQSNFKLPADPTVPIIMVGPGTGLAPFRGFLQERLALKESGVELGCAILFFGCRNRQMDFIYKDELNNFAESGALSELVVAFSREGPTKEYVQHKMAEKAAELWSIVSQGGYVYVCGDAKGMARDVHRALHTIVQEQGSLDSSKTESYVKNLQTEGRYLRDVW</sequence>
<feature type="binding site" evidence="12">
    <location>
        <begin position="604"/>
        <end position="605"/>
    </location>
    <ligand>
        <name>NADP(+)</name>
        <dbReference type="ChEBI" id="CHEBI:58349"/>
    </ligand>
</feature>
<gene>
    <name evidence="16" type="ORF">TRITD_5Av1G194430</name>
</gene>
<feature type="binding site" evidence="12">
    <location>
        <position position="209"/>
    </location>
    <ligand>
        <name>FMN</name>
        <dbReference type="ChEBI" id="CHEBI:58210"/>
    </ligand>
</feature>
<feature type="binding site" evidence="12">
    <location>
        <begin position="174"/>
        <end position="183"/>
    </location>
    <ligand>
        <name>FMN</name>
        <dbReference type="ChEBI" id="CHEBI:58210"/>
    </ligand>
</feature>
<dbReference type="GO" id="GO:0010181">
    <property type="term" value="F:FMN binding"/>
    <property type="evidence" value="ECO:0007669"/>
    <property type="project" value="UniProtKB-UniRule"/>
</dbReference>
<comment type="catalytic activity">
    <reaction evidence="11">
        <text>2 oxidized [cytochrome P450] + NADPH = 2 reduced [cytochrome P450] + NADP(+) + H(+)</text>
        <dbReference type="Rhea" id="RHEA:24040"/>
        <dbReference type="Rhea" id="RHEA-COMP:14627"/>
        <dbReference type="Rhea" id="RHEA-COMP:14628"/>
        <dbReference type="ChEBI" id="CHEBI:15378"/>
        <dbReference type="ChEBI" id="CHEBI:55376"/>
        <dbReference type="ChEBI" id="CHEBI:57783"/>
        <dbReference type="ChEBI" id="CHEBI:58349"/>
        <dbReference type="ChEBI" id="CHEBI:60344"/>
        <dbReference type="EC" id="1.6.2.4"/>
    </reaction>
    <physiologicalReaction direction="left-to-right" evidence="11">
        <dbReference type="Rhea" id="RHEA:24041"/>
    </physiologicalReaction>
</comment>
<keyword evidence="4 12" id="KW-0812">Transmembrane</keyword>
<dbReference type="Pfam" id="PF00667">
    <property type="entry name" value="FAD_binding_1"/>
    <property type="match status" value="1"/>
</dbReference>
<dbReference type="GO" id="GO:0005789">
    <property type="term" value="C:endoplasmic reticulum membrane"/>
    <property type="evidence" value="ECO:0007669"/>
    <property type="project" value="UniProtKB-SubCell"/>
</dbReference>
<feature type="binding site" evidence="12">
    <location>
        <begin position="81"/>
        <end position="86"/>
    </location>
    <ligand>
        <name>FMN</name>
        <dbReference type="ChEBI" id="CHEBI:58210"/>
    </ligand>
</feature>
<dbReference type="InterPro" id="IPR001094">
    <property type="entry name" value="Flavdoxin-like"/>
</dbReference>
<comment type="similarity">
    <text evidence="12 13">In the C-terminal section; belongs to the flavoprotein pyridine nucleotide cytochrome reductase family.</text>
</comment>
<dbReference type="PIRSF" id="PIRSF000208">
    <property type="entry name" value="P450R"/>
    <property type="match status" value="1"/>
</dbReference>
<evidence type="ECO:0000256" key="2">
    <source>
        <dbReference type="ARBA" id="ARBA00022630"/>
    </source>
</evidence>
<evidence type="ECO:0000256" key="11">
    <source>
        <dbReference type="ARBA" id="ARBA00052261"/>
    </source>
</evidence>
<dbReference type="Proteomes" id="UP000324705">
    <property type="component" value="Chromosome 5A"/>
</dbReference>
<feature type="binding site" evidence="12">
    <location>
        <position position="301"/>
    </location>
    <ligand>
        <name>NADP(+)</name>
        <dbReference type="ChEBI" id="CHEBI:58349"/>
    </ligand>
</feature>
<feature type="binding site" evidence="12">
    <location>
        <begin position="462"/>
        <end position="465"/>
    </location>
    <ligand>
        <name>FAD</name>
        <dbReference type="ChEBI" id="CHEBI:57692"/>
    </ligand>
</feature>
<comment type="cofactor">
    <cofactor evidence="12">
        <name>FAD</name>
        <dbReference type="ChEBI" id="CHEBI:57692"/>
    </cofactor>
    <text evidence="12">Binds 1 FAD per monomer.</text>
</comment>
<accession>A0A9R0WS65</accession>
<dbReference type="EMBL" id="LT934119">
    <property type="protein sequence ID" value="VAI21080.1"/>
    <property type="molecule type" value="Genomic_DNA"/>
</dbReference>
<comment type="cofactor">
    <cofactor evidence="12">
        <name>FMN</name>
        <dbReference type="ChEBI" id="CHEBI:58210"/>
    </cofactor>
    <text evidence="12">Binds 1 FMN per monomer.</text>
</comment>
<evidence type="ECO:0000313" key="17">
    <source>
        <dbReference type="Proteomes" id="UP000324705"/>
    </source>
</evidence>
<dbReference type="InterPro" id="IPR003097">
    <property type="entry name" value="CysJ-like_FAD-binding"/>
</dbReference>
<evidence type="ECO:0000256" key="1">
    <source>
        <dbReference type="ARBA" id="ARBA00004131"/>
    </source>
</evidence>
<feature type="domain" description="Flavodoxin-like" evidence="14">
    <location>
        <begin position="75"/>
        <end position="225"/>
    </location>
</feature>
<feature type="binding site" evidence="12">
    <location>
        <position position="543"/>
    </location>
    <ligand>
        <name>NADP(+)</name>
        <dbReference type="ChEBI" id="CHEBI:58349"/>
    </ligand>
</feature>
<feature type="binding site" evidence="12">
    <location>
        <begin position="610"/>
        <end position="614"/>
    </location>
    <ligand>
        <name>NADP(+)</name>
        <dbReference type="ChEBI" id="CHEBI:58349"/>
    </ligand>
</feature>
<protein>
    <recommendedName>
        <fullName evidence="12 13">NADPH--cytochrome P450 reductase</fullName>
        <shortName evidence="12">CPR</shortName>
        <shortName evidence="12">P450R</shortName>
        <ecNumber evidence="12 13">1.6.2.4</ecNumber>
    </recommendedName>
</protein>
<dbReference type="EC" id="1.6.2.4" evidence="12 13"/>
<dbReference type="GO" id="GO:0050661">
    <property type="term" value="F:NADP binding"/>
    <property type="evidence" value="ECO:0007669"/>
    <property type="project" value="UniProtKB-UniRule"/>
</dbReference>
<dbReference type="PROSITE" id="PS51384">
    <property type="entry name" value="FAD_FR"/>
    <property type="match status" value="1"/>
</dbReference>
<feature type="binding site" evidence="12">
    <location>
        <position position="646"/>
    </location>
    <ligand>
        <name>NADP(+)</name>
        <dbReference type="ChEBI" id="CHEBI:58349"/>
    </ligand>
</feature>
<evidence type="ECO:0000256" key="13">
    <source>
        <dbReference type="PIRNR" id="PIRNR000208"/>
    </source>
</evidence>
<dbReference type="InterPro" id="IPR017927">
    <property type="entry name" value="FAD-bd_FR_type"/>
</dbReference>
<keyword evidence="2 12" id="KW-0285">Flavoprotein</keyword>
<name>A0A9R0WS65_TRITD</name>
<organism evidence="16 17">
    <name type="scientific">Triticum turgidum subsp. durum</name>
    <name type="common">Durum wheat</name>
    <name type="synonym">Triticum durum</name>
    <dbReference type="NCBI Taxonomy" id="4567"/>
    <lineage>
        <taxon>Eukaryota</taxon>
        <taxon>Viridiplantae</taxon>
        <taxon>Streptophyta</taxon>
        <taxon>Embryophyta</taxon>
        <taxon>Tracheophyta</taxon>
        <taxon>Spermatophyta</taxon>
        <taxon>Magnoliopsida</taxon>
        <taxon>Liliopsida</taxon>
        <taxon>Poales</taxon>
        <taxon>Poaceae</taxon>
        <taxon>BOP clade</taxon>
        <taxon>Pooideae</taxon>
        <taxon>Triticodae</taxon>
        <taxon>Triticeae</taxon>
        <taxon>Triticinae</taxon>
        <taxon>Triticum</taxon>
    </lineage>
</organism>
<feature type="domain" description="FAD-binding FR-type" evidence="15">
    <location>
        <begin position="281"/>
        <end position="529"/>
    </location>
</feature>
<dbReference type="GO" id="GO:0005829">
    <property type="term" value="C:cytosol"/>
    <property type="evidence" value="ECO:0007669"/>
    <property type="project" value="TreeGrafter"/>
</dbReference>
<dbReference type="SUPFAM" id="SSF52343">
    <property type="entry name" value="Ferredoxin reductase-like, C-terminal NADP-linked domain"/>
    <property type="match status" value="1"/>
</dbReference>
<evidence type="ECO:0000256" key="3">
    <source>
        <dbReference type="ARBA" id="ARBA00022643"/>
    </source>
</evidence>
<evidence type="ECO:0000256" key="7">
    <source>
        <dbReference type="ARBA" id="ARBA00022857"/>
    </source>
</evidence>
<comment type="similarity">
    <text evidence="12">Belongs to the NADPH--cytochrome P450 reductase family.</text>
</comment>
<dbReference type="AlphaFoldDB" id="A0A9R0WS65"/>
<dbReference type="PANTHER" id="PTHR19384:SF17">
    <property type="entry name" value="NADPH--CYTOCHROME P450 REDUCTASE"/>
    <property type="match status" value="1"/>
</dbReference>
<dbReference type="PROSITE" id="PS50902">
    <property type="entry name" value="FLAVODOXIN_LIKE"/>
    <property type="match status" value="1"/>
</dbReference>
<evidence type="ECO:0000256" key="10">
    <source>
        <dbReference type="ARBA" id="ARBA00023136"/>
    </source>
</evidence>
<keyword evidence="8 12" id="KW-1133">Transmembrane helix</keyword>
<dbReference type="PRINTS" id="PR00371">
    <property type="entry name" value="FPNCR"/>
</dbReference>
<dbReference type="Pfam" id="PF00175">
    <property type="entry name" value="NAD_binding_1"/>
    <property type="match status" value="1"/>
</dbReference>
<dbReference type="FunFam" id="3.40.50.360:FF:000023">
    <property type="entry name" value="NADPH--cytochrome P450 reductase"/>
    <property type="match status" value="1"/>
</dbReference>
<evidence type="ECO:0000256" key="12">
    <source>
        <dbReference type="HAMAP-Rule" id="MF_03212"/>
    </source>
</evidence>
<evidence type="ECO:0000256" key="9">
    <source>
        <dbReference type="ARBA" id="ARBA00023002"/>
    </source>
</evidence>
<dbReference type="GO" id="GO:0003958">
    <property type="term" value="F:NADPH-hemoprotein reductase activity"/>
    <property type="evidence" value="ECO:0007669"/>
    <property type="project" value="UniProtKB-UniRule"/>
</dbReference>
<comment type="caution">
    <text evidence="12">Lacks conserved residue(s) required for the propagation of feature annotation.</text>
</comment>
<keyword evidence="3 12" id="KW-0288">FMN</keyword>
<dbReference type="InterPro" id="IPR023208">
    <property type="entry name" value="P450R"/>
</dbReference>
<dbReference type="PANTHER" id="PTHR19384">
    <property type="entry name" value="NITRIC OXIDE SYNTHASE-RELATED"/>
    <property type="match status" value="1"/>
</dbReference>
<keyword evidence="9 12" id="KW-0560">Oxidoreductase</keyword>
<keyword evidence="5 12" id="KW-0256">Endoplasmic reticulum</keyword>
<dbReference type="GO" id="GO:0050660">
    <property type="term" value="F:flavin adenine dinucleotide binding"/>
    <property type="evidence" value="ECO:0007669"/>
    <property type="project" value="UniProtKB-UniRule"/>
</dbReference>
<reference evidence="16 17" key="1">
    <citation type="submission" date="2017-09" db="EMBL/GenBank/DDBJ databases">
        <authorList>
            <consortium name="International Durum Wheat Genome Sequencing Consortium (IDWGSC)"/>
            <person name="Milanesi L."/>
        </authorList>
    </citation>
    <scope>NUCLEOTIDE SEQUENCE [LARGE SCALE GENOMIC DNA]</scope>
    <source>
        <strain evidence="17">cv. Svevo</strain>
    </source>
</reference>
<dbReference type="InterPro" id="IPR001433">
    <property type="entry name" value="OxRdtase_FAD/NAD-bd"/>
</dbReference>
<evidence type="ECO:0000256" key="6">
    <source>
        <dbReference type="ARBA" id="ARBA00022827"/>
    </source>
</evidence>
<dbReference type="Gene3D" id="2.40.30.10">
    <property type="entry name" value="Translation factors"/>
    <property type="match status" value="1"/>
</dbReference>
<evidence type="ECO:0000256" key="5">
    <source>
        <dbReference type="ARBA" id="ARBA00022824"/>
    </source>
</evidence>
<feature type="binding site" evidence="12">
    <location>
        <begin position="496"/>
        <end position="499"/>
    </location>
    <ligand>
        <name>FAD</name>
        <dbReference type="ChEBI" id="CHEBI:57692"/>
    </ligand>
</feature>
<dbReference type="InterPro" id="IPR023173">
    <property type="entry name" value="NADPH_Cyt_P450_Rdtase_alpha"/>
</dbReference>
<feature type="binding site" evidence="12">
    <location>
        <position position="684"/>
    </location>
    <ligand>
        <name>FAD</name>
        <dbReference type="ChEBI" id="CHEBI:57692"/>
    </ligand>
</feature>